<dbReference type="InterPro" id="IPR036409">
    <property type="entry name" value="Aldolase_II/adducin_N_sf"/>
</dbReference>
<name>A0A562KML2_SPHWJ</name>
<dbReference type="SMART" id="SM01007">
    <property type="entry name" value="Aldolase_II"/>
    <property type="match status" value="1"/>
</dbReference>
<comment type="similarity">
    <text evidence="1">Belongs to the aldolase class II family.</text>
</comment>
<sequence>MATASLARGREMTDAEWQVRVDLAACYRLVALNGWDDFIATHISARVPGTHDTFLINRLGLTFEEITASNLVRIDADGRVTDGSDAPVNPAGFTIHSAVHQAREDAGCVIHLHTLDGMAVSALEEGLLPLNQTAMLAGADISFHDYEGVALDLDERGRLQRDLGSHNMMVLRNHGTLALGASVAEAFIRIYTLERACTAQVRTLGMNRPLHDADPEVIARTGEMGRDAARYAAIAWPAALRRAQRLSPGFDT</sequence>
<keyword evidence="4" id="KW-1185">Reference proteome</keyword>
<organism evidence="3 4">
    <name type="scientific">Sphingobium wenxiniae (strain DSM 21828 / CGMCC 1.7748 / JZ-1)</name>
    <dbReference type="NCBI Taxonomy" id="595605"/>
    <lineage>
        <taxon>Bacteria</taxon>
        <taxon>Pseudomonadati</taxon>
        <taxon>Pseudomonadota</taxon>
        <taxon>Alphaproteobacteria</taxon>
        <taxon>Sphingomonadales</taxon>
        <taxon>Sphingomonadaceae</taxon>
        <taxon>Sphingobium</taxon>
    </lineage>
</organism>
<evidence type="ECO:0000313" key="4">
    <source>
        <dbReference type="Proteomes" id="UP000316624"/>
    </source>
</evidence>
<dbReference type="EMBL" id="VLKK01000002">
    <property type="protein sequence ID" value="TWH96649.1"/>
    <property type="molecule type" value="Genomic_DNA"/>
</dbReference>
<dbReference type="AlphaFoldDB" id="A0A562KML2"/>
<dbReference type="Pfam" id="PF00596">
    <property type="entry name" value="Aldolase_II"/>
    <property type="match status" value="1"/>
</dbReference>
<dbReference type="GO" id="GO:0005856">
    <property type="term" value="C:cytoskeleton"/>
    <property type="evidence" value="ECO:0007669"/>
    <property type="project" value="TreeGrafter"/>
</dbReference>
<evidence type="ECO:0000256" key="1">
    <source>
        <dbReference type="ARBA" id="ARBA00037961"/>
    </source>
</evidence>
<dbReference type="InterPro" id="IPR051017">
    <property type="entry name" value="Aldolase-II_Adducin_sf"/>
</dbReference>
<dbReference type="PANTHER" id="PTHR10672:SF3">
    <property type="entry name" value="PROTEIN HU-LI TAI SHAO"/>
    <property type="match status" value="1"/>
</dbReference>
<dbReference type="RefSeq" id="WP_021246018.1">
    <property type="nucleotide sequence ID" value="NZ_JACIIY010000009.1"/>
</dbReference>
<protein>
    <submittedName>
        <fullName evidence="3">Ribulose-5-phosphate 4-epimerase/fuculose-1-phosphate aldolase</fullName>
    </submittedName>
</protein>
<comment type="caution">
    <text evidence="3">The sequence shown here is derived from an EMBL/GenBank/DDBJ whole genome shotgun (WGS) entry which is preliminary data.</text>
</comment>
<dbReference type="Gene3D" id="3.40.225.10">
    <property type="entry name" value="Class II aldolase/adducin N-terminal domain"/>
    <property type="match status" value="1"/>
</dbReference>
<gene>
    <name evidence="3" type="ORF">IQ35_00580</name>
</gene>
<evidence type="ECO:0000313" key="3">
    <source>
        <dbReference type="EMBL" id="TWH96649.1"/>
    </source>
</evidence>
<dbReference type="InterPro" id="IPR001303">
    <property type="entry name" value="Aldolase_II/adducin_N"/>
</dbReference>
<dbReference type="NCBIfam" id="NF005451">
    <property type="entry name" value="PRK07044.1"/>
    <property type="match status" value="1"/>
</dbReference>
<dbReference type="PANTHER" id="PTHR10672">
    <property type="entry name" value="ADDUCIN"/>
    <property type="match status" value="1"/>
</dbReference>
<reference evidence="3 4" key="1">
    <citation type="journal article" date="2015" name="Stand. Genomic Sci.">
        <title>Genomic Encyclopedia of Bacterial and Archaeal Type Strains, Phase III: the genomes of soil and plant-associated and newly described type strains.</title>
        <authorList>
            <person name="Whitman W.B."/>
            <person name="Woyke T."/>
            <person name="Klenk H.P."/>
            <person name="Zhou Y."/>
            <person name="Lilburn T.G."/>
            <person name="Beck B.J."/>
            <person name="De Vos P."/>
            <person name="Vandamme P."/>
            <person name="Eisen J.A."/>
            <person name="Garrity G."/>
            <person name="Hugenholtz P."/>
            <person name="Kyrpides N.C."/>
        </authorList>
    </citation>
    <scope>NUCLEOTIDE SEQUENCE [LARGE SCALE GENOMIC DNA]</scope>
    <source>
        <strain evidence="3 4">CGMCC 1.7748</strain>
    </source>
</reference>
<dbReference type="Proteomes" id="UP000316624">
    <property type="component" value="Unassembled WGS sequence"/>
</dbReference>
<dbReference type="GO" id="GO:0051015">
    <property type="term" value="F:actin filament binding"/>
    <property type="evidence" value="ECO:0007669"/>
    <property type="project" value="TreeGrafter"/>
</dbReference>
<dbReference type="SUPFAM" id="SSF53639">
    <property type="entry name" value="AraD/HMP-PK domain-like"/>
    <property type="match status" value="1"/>
</dbReference>
<feature type="domain" description="Class II aldolase/adducin N-terminal" evidence="2">
    <location>
        <begin position="21"/>
        <end position="201"/>
    </location>
</feature>
<evidence type="ECO:0000259" key="2">
    <source>
        <dbReference type="SMART" id="SM01007"/>
    </source>
</evidence>
<proteinExistence type="inferred from homology"/>
<accession>A0A562KML2</accession>